<dbReference type="SUPFAM" id="SSF53474">
    <property type="entry name" value="alpha/beta-Hydrolases"/>
    <property type="match status" value="2"/>
</dbReference>
<organism evidence="2 3">
    <name type="scientific">Pseudocohnilembus persalinus</name>
    <name type="common">Ciliate</name>
    <dbReference type="NCBI Taxonomy" id="266149"/>
    <lineage>
        <taxon>Eukaryota</taxon>
        <taxon>Sar</taxon>
        <taxon>Alveolata</taxon>
        <taxon>Ciliophora</taxon>
        <taxon>Intramacronucleata</taxon>
        <taxon>Oligohymenophorea</taxon>
        <taxon>Scuticociliatia</taxon>
        <taxon>Philasterida</taxon>
        <taxon>Pseudocohnilembidae</taxon>
        <taxon>Pseudocohnilembus</taxon>
    </lineage>
</organism>
<evidence type="ECO:0000313" key="3">
    <source>
        <dbReference type="Proteomes" id="UP000054937"/>
    </source>
</evidence>
<dbReference type="PANTHER" id="PTHR21562">
    <property type="entry name" value="NOTUM-RELATED"/>
    <property type="match status" value="1"/>
</dbReference>
<comment type="caution">
    <text evidence="2">The sequence shown here is derived from an EMBL/GenBank/DDBJ whole genome shotgun (WGS) entry which is preliminary data.</text>
</comment>
<name>A0A0V0R525_PSEPJ</name>
<sequence length="752" mass="87348">MQKFLSPQKELTIRRIIYTLPLIIFITVYFSLPSSNTQYDLIKMNQELGGKCLDGSAPSIYVKNSKYRTDKSKFIFFFKGGGWCYGYNQEQVLKECYKRSKTTSGSSDKLDDTKQLKGIFSAKKFDNPYFYDYTVVYVNYCDGAGHQGSRKEPLLYNGNKIWMRGQENVLTILDYAKQQLGMSQAEEVIIAGTSAGGLAASVWADYISQDLKNENPNINVFAVADAGYFLDHPTYDGKYVYQNKMKNLLALSNENTNYINNKCQQKYQNEPWKCMFQEYLLEFIETQIFISISSYDVWQIQNILGIKCLDGYGSQDLSNCNDRDMLFIDQYHDELQESIQNIQNKNSIISSWVISCPAHNFLRSAPSIYVKPFYQKTDKSKFIFWFEGGGWCYGETELETLQDCYKRSQEKRGSSNFRNQTMKMDGILSSDKNINPHFYDYTVIYLNYCDGTGYQGYVEEQISFDIYKSIWMRGKQNFLTSFKYAKEQMKMDQADTVIVSGTSAGGLAAFTWLDYIADDLKKINSNINVIGLPCAGLFLDYKSFLNDDYVYQNKMRNLLEISNFEQGYVNKDCQRANILSPWKCMFTQYLIDYIKTPVLMIQSSYDNWQIPNILEINCVKGTTDYTLNKCNLQELQYINQYHSEYTAKIQEILNKKQNVSAWLIACACHDFLNKKQFNSKDWEIPQFSRNTVSQVSKRFVDGENLPIHDVNEQFWPTNIPCSYVLKNKEPTFRDLIKENFLKVIGFLIEDTF</sequence>
<evidence type="ECO:0000256" key="1">
    <source>
        <dbReference type="SAM" id="Phobius"/>
    </source>
</evidence>
<evidence type="ECO:0008006" key="4">
    <source>
        <dbReference type="Google" id="ProtNLM"/>
    </source>
</evidence>
<dbReference type="InterPro" id="IPR004963">
    <property type="entry name" value="PAE/NOTUM"/>
</dbReference>
<keyword evidence="1" id="KW-0472">Membrane</keyword>
<keyword evidence="1" id="KW-1133">Transmembrane helix</keyword>
<keyword evidence="3" id="KW-1185">Reference proteome</keyword>
<gene>
    <name evidence="2" type="ORF">PPERSA_12241</name>
</gene>
<dbReference type="Proteomes" id="UP000054937">
    <property type="component" value="Unassembled WGS sequence"/>
</dbReference>
<keyword evidence="1" id="KW-0812">Transmembrane</keyword>
<evidence type="ECO:0000313" key="2">
    <source>
        <dbReference type="EMBL" id="KRX09498.1"/>
    </source>
</evidence>
<dbReference type="InParanoid" id="A0A0V0R525"/>
<protein>
    <recommendedName>
        <fullName evidence="4">Pectinacetylesterase family protein</fullName>
    </recommendedName>
</protein>
<reference evidence="2 3" key="1">
    <citation type="journal article" date="2015" name="Sci. Rep.">
        <title>Genome of the facultative scuticociliatosis pathogen Pseudocohnilembus persalinus provides insight into its virulence through horizontal gene transfer.</title>
        <authorList>
            <person name="Xiong J."/>
            <person name="Wang G."/>
            <person name="Cheng J."/>
            <person name="Tian M."/>
            <person name="Pan X."/>
            <person name="Warren A."/>
            <person name="Jiang C."/>
            <person name="Yuan D."/>
            <person name="Miao W."/>
        </authorList>
    </citation>
    <scope>NUCLEOTIDE SEQUENCE [LARGE SCALE GENOMIC DNA]</scope>
    <source>
        <strain evidence="2">36N120E</strain>
    </source>
</reference>
<dbReference type="Gene3D" id="3.40.50.1820">
    <property type="entry name" value="alpha/beta hydrolase"/>
    <property type="match status" value="1"/>
</dbReference>
<accession>A0A0V0R525</accession>
<dbReference type="PANTHER" id="PTHR21562:SF67">
    <property type="entry name" value="PECTIN ACETYLESTERASE"/>
    <property type="match status" value="1"/>
</dbReference>
<dbReference type="AlphaFoldDB" id="A0A0V0R525"/>
<proteinExistence type="predicted"/>
<dbReference type="InterPro" id="IPR029058">
    <property type="entry name" value="AB_hydrolase_fold"/>
</dbReference>
<feature type="transmembrane region" description="Helical" evidence="1">
    <location>
        <begin position="12"/>
        <end position="32"/>
    </location>
</feature>
<dbReference type="GO" id="GO:0016787">
    <property type="term" value="F:hydrolase activity"/>
    <property type="evidence" value="ECO:0007669"/>
    <property type="project" value="InterPro"/>
</dbReference>
<dbReference type="EMBL" id="LDAU01000048">
    <property type="protein sequence ID" value="KRX09498.1"/>
    <property type="molecule type" value="Genomic_DNA"/>
</dbReference>
<dbReference type="OrthoDB" id="2015280at2759"/>
<dbReference type="Pfam" id="PF03283">
    <property type="entry name" value="PAE"/>
    <property type="match status" value="2"/>
</dbReference>